<organism evidence="4 5">
    <name type="scientific">Paracoccus salipaludis</name>
    <dbReference type="NCBI Taxonomy" id="2032623"/>
    <lineage>
        <taxon>Bacteria</taxon>
        <taxon>Pseudomonadati</taxon>
        <taxon>Pseudomonadota</taxon>
        <taxon>Alphaproteobacteria</taxon>
        <taxon>Rhodobacterales</taxon>
        <taxon>Paracoccaceae</taxon>
        <taxon>Paracoccus</taxon>
    </lineage>
</organism>
<evidence type="ECO:0000313" key="5">
    <source>
        <dbReference type="Proteomes" id="UP000218023"/>
    </source>
</evidence>
<comment type="caution">
    <text evidence="4">The sequence shown here is derived from an EMBL/GenBank/DDBJ whole genome shotgun (WGS) entry which is preliminary data.</text>
</comment>
<keyword evidence="3" id="KW-1133">Transmembrane helix</keyword>
<evidence type="ECO:0000256" key="1">
    <source>
        <dbReference type="ARBA" id="ARBA00004167"/>
    </source>
</evidence>
<dbReference type="RefSeq" id="WP_095638481.1">
    <property type="nucleotide sequence ID" value="NZ_NSJZ01000001.1"/>
</dbReference>
<dbReference type="AlphaFoldDB" id="A0A2A2GPK4"/>
<dbReference type="InterPro" id="IPR029044">
    <property type="entry name" value="Nucleotide-diphossugar_trans"/>
</dbReference>
<proteinExistence type="predicted"/>
<dbReference type="SUPFAM" id="SSF53448">
    <property type="entry name" value="Nucleotide-diphospho-sugar transferases"/>
    <property type="match status" value="1"/>
</dbReference>
<evidence type="ECO:0000256" key="3">
    <source>
        <dbReference type="ARBA" id="ARBA00022989"/>
    </source>
</evidence>
<evidence type="ECO:0008006" key="6">
    <source>
        <dbReference type="Google" id="ProtNLM"/>
    </source>
</evidence>
<protein>
    <recommendedName>
        <fullName evidence="6">Glycosyl transferase family 2</fullName>
    </recommendedName>
</protein>
<dbReference type="PANTHER" id="PTHR21461:SF69">
    <property type="entry name" value="GLYCOSYLTRANSFERASE FAMILY 92 PROTEIN"/>
    <property type="match status" value="1"/>
</dbReference>
<name>A0A2A2GPK4_9RHOB</name>
<evidence type="ECO:0000313" key="4">
    <source>
        <dbReference type="EMBL" id="PAU98762.1"/>
    </source>
</evidence>
<dbReference type="OrthoDB" id="1997677at2"/>
<dbReference type="Proteomes" id="UP000218023">
    <property type="component" value="Unassembled WGS sequence"/>
</dbReference>
<keyword evidence="5" id="KW-1185">Reference proteome</keyword>
<dbReference type="GO" id="GO:0016757">
    <property type="term" value="F:glycosyltransferase activity"/>
    <property type="evidence" value="ECO:0007669"/>
    <property type="project" value="TreeGrafter"/>
</dbReference>
<dbReference type="PANTHER" id="PTHR21461">
    <property type="entry name" value="GLYCOSYLTRANSFERASE FAMILY 92 PROTEIN"/>
    <property type="match status" value="1"/>
</dbReference>
<sequence>MKLAFSAMKDEGPDVLEWVCYQRAVGFDEVLVYTNDCTDGSDDLLDALQAAGLVHHRRHSVLGQELAPQDAAARLIFADPVYRRADWAFWADADEFLLPLTVPDLPALVAALEQRGADAMALPWRNFGSSGHVDVPEGLVIESFTMTSAQLTRMERTFKCLFRASADIEQLFAHRPIWSADATVRMAAQDLSLLPDEFAGRAKENGRPDELLPREFKKQPRVAQINHYPVKSLRQFLLKRTRRSGLGNKGRFADGYLNRFDINEAERTEIHRFAPAVRAMMVEALADPAVRDAHAVAVMRRDERVARTDPARISREG</sequence>
<reference evidence="4 5" key="1">
    <citation type="submission" date="2017-09" db="EMBL/GenBank/DDBJ databases">
        <title>Paracoccus alkalisoli sp. nov., isolated from saline alkaline soil.</title>
        <authorList>
            <person name="Dong X."/>
            <person name="Zhang G."/>
        </authorList>
    </citation>
    <scope>NUCLEOTIDE SEQUENCE [LARGE SCALE GENOMIC DNA]</scope>
    <source>
        <strain evidence="4 5">WN007</strain>
    </source>
</reference>
<dbReference type="Pfam" id="PF13704">
    <property type="entry name" value="Glyco_tranf_2_4"/>
    <property type="match status" value="1"/>
</dbReference>
<comment type="subcellular location">
    <subcellularLocation>
        <location evidence="1">Membrane</location>
        <topology evidence="1">Single-pass membrane protein</topology>
    </subcellularLocation>
</comment>
<gene>
    <name evidence="4" type="ORF">CK240_01080</name>
</gene>
<accession>A0A2A2GPK4</accession>
<evidence type="ECO:0000256" key="2">
    <source>
        <dbReference type="ARBA" id="ARBA00022692"/>
    </source>
</evidence>
<keyword evidence="2" id="KW-0812">Transmembrane</keyword>
<dbReference type="GO" id="GO:0005737">
    <property type="term" value="C:cytoplasm"/>
    <property type="evidence" value="ECO:0007669"/>
    <property type="project" value="TreeGrafter"/>
</dbReference>
<dbReference type="EMBL" id="NSJZ01000001">
    <property type="protein sequence ID" value="PAU98762.1"/>
    <property type="molecule type" value="Genomic_DNA"/>
</dbReference>
<keyword evidence="3" id="KW-0472">Membrane</keyword>
<dbReference type="GO" id="GO:0016020">
    <property type="term" value="C:membrane"/>
    <property type="evidence" value="ECO:0007669"/>
    <property type="project" value="UniProtKB-SubCell"/>
</dbReference>